<gene>
    <name evidence="14" type="primary">LOC107434689</name>
</gene>
<evidence type="ECO:0000313" key="13">
    <source>
        <dbReference type="Proteomes" id="UP001652623"/>
    </source>
</evidence>
<evidence type="ECO:0000256" key="4">
    <source>
        <dbReference type="ARBA" id="ARBA00022679"/>
    </source>
</evidence>
<dbReference type="GO" id="GO:0016301">
    <property type="term" value="F:kinase activity"/>
    <property type="evidence" value="ECO:0007669"/>
    <property type="project" value="UniProtKB-KW"/>
</dbReference>
<keyword evidence="9" id="KW-0449">Lipoprotein</keyword>
<evidence type="ECO:0000256" key="7">
    <source>
        <dbReference type="ARBA" id="ARBA00022840"/>
    </source>
</evidence>
<feature type="region of interest" description="Disordered" evidence="11">
    <location>
        <begin position="357"/>
        <end position="548"/>
    </location>
</feature>
<dbReference type="PROSITE" id="PS00107">
    <property type="entry name" value="PROTEIN_KINASE_ATP"/>
    <property type="match status" value="1"/>
</dbReference>
<keyword evidence="5 10" id="KW-0547">Nucleotide-binding</keyword>
<dbReference type="CDD" id="cd14066">
    <property type="entry name" value="STKc_IRAK"/>
    <property type="match status" value="1"/>
</dbReference>
<dbReference type="Proteomes" id="UP001652623">
    <property type="component" value="Chromosome 10"/>
</dbReference>
<evidence type="ECO:0000256" key="9">
    <source>
        <dbReference type="ARBA" id="ARBA00023288"/>
    </source>
</evidence>
<name>A0ABM3I9S1_ZIZJJ</name>
<dbReference type="PANTHER" id="PTHR47985">
    <property type="entry name" value="OS07G0668900 PROTEIN"/>
    <property type="match status" value="1"/>
</dbReference>
<evidence type="ECO:0000259" key="12">
    <source>
        <dbReference type="PROSITE" id="PS50011"/>
    </source>
</evidence>
<feature type="compositionally biased region" description="Polar residues" evidence="11">
    <location>
        <begin position="470"/>
        <end position="480"/>
    </location>
</feature>
<evidence type="ECO:0000256" key="11">
    <source>
        <dbReference type="SAM" id="MobiDB-lite"/>
    </source>
</evidence>
<feature type="binding site" evidence="10">
    <location>
        <position position="102"/>
    </location>
    <ligand>
        <name>ATP</name>
        <dbReference type="ChEBI" id="CHEBI:30616"/>
    </ligand>
</feature>
<dbReference type="GeneID" id="107434689"/>
<dbReference type="SMART" id="SM00220">
    <property type="entry name" value="S_TKc"/>
    <property type="match status" value="1"/>
</dbReference>
<feature type="compositionally biased region" description="Polar residues" evidence="11">
    <location>
        <begin position="18"/>
        <end position="39"/>
    </location>
</feature>
<evidence type="ECO:0000256" key="5">
    <source>
        <dbReference type="ARBA" id="ARBA00022741"/>
    </source>
</evidence>
<feature type="domain" description="Protein kinase" evidence="12">
    <location>
        <begin position="73"/>
        <end position="351"/>
    </location>
</feature>
<dbReference type="PANTHER" id="PTHR47985:SF32">
    <property type="entry name" value="RECEPTOR-LIKE KINASE LIP2"/>
    <property type="match status" value="1"/>
</dbReference>
<dbReference type="InterPro" id="IPR008271">
    <property type="entry name" value="Ser/Thr_kinase_AS"/>
</dbReference>
<keyword evidence="6 14" id="KW-0418">Kinase</keyword>
<dbReference type="InterPro" id="IPR011009">
    <property type="entry name" value="Kinase-like_dom_sf"/>
</dbReference>
<evidence type="ECO:0000256" key="10">
    <source>
        <dbReference type="PROSITE-ProRule" id="PRU10141"/>
    </source>
</evidence>
<dbReference type="RefSeq" id="XP_048323979.2">
    <property type="nucleotide sequence ID" value="XM_048468022.2"/>
</dbReference>
<dbReference type="PROSITE" id="PS50011">
    <property type="entry name" value="PROTEIN_KINASE_DOM"/>
    <property type="match status" value="1"/>
</dbReference>
<organism evidence="13 14">
    <name type="scientific">Ziziphus jujuba</name>
    <name type="common">Chinese jujube</name>
    <name type="synonym">Ziziphus sativa</name>
    <dbReference type="NCBI Taxonomy" id="326968"/>
    <lineage>
        <taxon>Eukaryota</taxon>
        <taxon>Viridiplantae</taxon>
        <taxon>Streptophyta</taxon>
        <taxon>Embryophyta</taxon>
        <taxon>Tracheophyta</taxon>
        <taxon>Spermatophyta</taxon>
        <taxon>Magnoliopsida</taxon>
        <taxon>eudicotyledons</taxon>
        <taxon>Gunneridae</taxon>
        <taxon>Pentapetalae</taxon>
        <taxon>rosids</taxon>
        <taxon>fabids</taxon>
        <taxon>Rosales</taxon>
        <taxon>Rhamnaceae</taxon>
        <taxon>Paliureae</taxon>
        <taxon>Ziziphus</taxon>
    </lineage>
</organism>
<proteinExistence type="predicted"/>
<evidence type="ECO:0000256" key="8">
    <source>
        <dbReference type="ARBA" id="ARBA00023136"/>
    </source>
</evidence>
<dbReference type="Gene3D" id="3.30.200.20">
    <property type="entry name" value="Phosphorylase Kinase, domain 1"/>
    <property type="match status" value="1"/>
</dbReference>
<evidence type="ECO:0000256" key="1">
    <source>
        <dbReference type="ARBA" id="ARBA00004193"/>
    </source>
</evidence>
<comment type="subcellular location">
    <subcellularLocation>
        <location evidence="1">Cell membrane</location>
        <topology evidence="1">Lipid-anchor</topology>
    </subcellularLocation>
</comment>
<keyword evidence="8" id="KW-0472">Membrane</keyword>
<keyword evidence="4" id="KW-0808">Transferase</keyword>
<keyword evidence="7 10" id="KW-0067">ATP-binding</keyword>
<dbReference type="InterPro" id="IPR017441">
    <property type="entry name" value="Protein_kinase_ATP_BS"/>
</dbReference>
<sequence>MSCFPCFQSQRSKRSNSKNENGSHRTNNTPPEIKRQTSISGIRHKEEANQGENKHITSQVFTFRELATATKNFRQECLLGEGGFGRVYKGTLPASGQVVAVKQLDRNGGLQGNKEFLVEVLSLSNLQHPNLVNLVGYCADGDQRILVYEYISGGSLDEHLLDMDKAKKPLDWYTRIKIAFGAAKGLEYLHTTANPPVIYRDLKSSNILLDEQFNPKLSDIGLNKPGPCGDKMPISSRVMGTYGYSAPEYARGDPITEKSDVYSFGVVLLELITGRRAIDTTRPNNEQNLVTWAQPFFRDPKKFPEMADPNLKNQFPEKDLNQAVAIAAMCLQEESAVRPLIGDVVVTLSFLSTTPPANPPPAAASASLKQGGNDNSDHDSGARYDEESEEEAGETITESKDWRSNSSRKSSTRPSERSVSSSYKGSLRSEGSVSSSQRSSKRSGSGSSSKSSISSSRSGSSNHLVVGSLSYKSSRNSGANSFREDDNESVSSRGSMDGNVISSRSGSQKEKYSFDRISSIGSQGGGDEILSLQHNSSRGSHSGRLHSL</sequence>
<keyword evidence="3" id="KW-0723">Serine/threonine-protein kinase</keyword>
<evidence type="ECO:0000313" key="14">
    <source>
        <dbReference type="RefSeq" id="XP_048323979.2"/>
    </source>
</evidence>
<evidence type="ECO:0000256" key="2">
    <source>
        <dbReference type="ARBA" id="ARBA00022475"/>
    </source>
</evidence>
<reference evidence="14" key="1">
    <citation type="submission" date="2025-08" db="UniProtKB">
        <authorList>
            <consortium name="RefSeq"/>
        </authorList>
    </citation>
    <scope>IDENTIFICATION</scope>
    <source>
        <tissue evidence="14">Seedling</tissue>
    </source>
</reference>
<feature type="compositionally biased region" description="Basic and acidic residues" evidence="11">
    <location>
        <begin position="375"/>
        <end position="385"/>
    </location>
</feature>
<dbReference type="Pfam" id="PF00069">
    <property type="entry name" value="Pkinase"/>
    <property type="match status" value="1"/>
</dbReference>
<protein>
    <submittedName>
        <fullName evidence="14">Probable serine/threonine-protein kinase PBL25 isoform X2</fullName>
    </submittedName>
</protein>
<accession>A0ABM3I9S1</accession>
<feature type="compositionally biased region" description="Low complexity" evidence="11">
    <location>
        <begin position="404"/>
        <end position="461"/>
    </location>
</feature>
<dbReference type="PROSITE" id="PS00108">
    <property type="entry name" value="PROTEIN_KINASE_ST"/>
    <property type="match status" value="1"/>
</dbReference>
<keyword evidence="2" id="KW-1003">Cell membrane</keyword>
<keyword evidence="13" id="KW-1185">Reference proteome</keyword>
<feature type="region of interest" description="Disordered" evidence="11">
    <location>
        <begin position="1"/>
        <end position="39"/>
    </location>
</feature>
<feature type="compositionally biased region" description="Polar residues" evidence="11">
    <location>
        <begin position="489"/>
        <end position="506"/>
    </location>
</feature>
<dbReference type="InterPro" id="IPR000719">
    <property type="entry name" value="Prot_kinase_dom"/>
</dbReference>
<evidence type="ECO:0000256" key="3">
    <source>
        <dbReference type="ARBA" id="ARBA00022527"/>
    </source>
</evidence>
<dbReference type="Gene3D" id="1.10.510.10">
    <property type="entry name" value="Transferase(Phosphotransferase) domain 1"/>
    <property type="match status" value="1"/>
</dbReference>
<evidence type="ECO:0000256" key="6">
    <source>
        <dbReference type="ARBA" id="ARBA00022777"/>
    </source>
</evidence>
<dbReference type="SUPFAM" id="SSF56112">
    <property type="entry name" value="Protein kinase-like (PK-like)"/>
    <property type="match status" value="1"/>
</dbReference>